<sequence length="129" mass="14933">MERTLENPTSLIFGRYIDLIEILNDGFPEHYFNFASYNELSARADVRIVILTAVSRVHTSGDATTNRIRRRIDIQDLDGNTIVLTLWHEMALNFNVQEYEAMEKPVVIAMESILTNYYEAVFNERNEGT</sequence>
<gene>
    <name evidence="1" type="ORF">Tci_562974</name>
</gene>
<protein>
    <submittedName>
        <fullName evidence="1">Nucleic acid-binding, OB-fold protein</fullName>
    </submittedName>
</protein>
<proteinExistence type="predicted"/>
<dbReference type="Gene3D" id="2.40.50.140">
    <property type="entry name" value="Nucleic acid-binding proteins"/>
    <property type="match status" value="1"/>
</dbReference>
<reference evidence="1" key="1">
    <citation type="journal article" date="2019" name="Sci. Rep.">
        <title>Draft genome of Tanacetum cinerariifolium, the natural source of mosquito coil.</title>
        <authorList>
            <person name="Yamashiro T."/>
            <person name="Shiraishi A."/>
            <person name="Satake H."/>
            <person name="Nakayama K."/>
        </authorList>
    </citation>
    <scope>NUCLEOTIDE SEQUENCE</scope>
</reference>
<accession>A0A699IW61</accession>
<dbReference type="EMBL" id="BKCJ010340707">
    <property type="protein sequence ID" value="GEZ91001.1"/>
    <property type="molecule type" value="Genomic_DNA"/>
</dbReference>
<dbReference type="InterPro" id="IPR012340">
    <property type="entry name" value="NA-bd_OB-fold"/>
</dbReference>
<dbReference type="AlphaFoldDB" id="A0A699IW61"/>
<evidence type="ECO:0000313" key="1">
    <source>
        <dbReference type="EMBL" id="GEZ91001.1"/>
    </source>
</evidence>
<name>A0A699IW61_TANCI</name>
<comment type="caution">
    <text evidence="1">The sequence shown here is derived from an EMBL/GenBank/DDBJ whole genome shotgun (WGS) entry which is preliminary data.</text>
</comment>
<dbReference type="SUPFAM" id="SSF50249">
    <property type="entry name" value="Nucleic acid-binding proteins"/>
    <property type="match status" value="1"/>
</dbReference>
<organism evidence="1">
    <name type="scientific">Tanacetum cinerariifolium</name>
    <name type="common">Dalmatian daisy</name>
    <name type="synonym">Chrysanthemum cinerariifolium</name>
    <dbReference type="NCBI Taxonomy" id="118510"/>
    <lineage>
        <taxon>Eukaryota</taxon>
        <taxon>Viridiplantae</taxon>
        <taxon>Streptophyta</taxon>
        <taxon>Embryophyta</taxon>
        <taxon>Tracheophyta</taxon>
        <taxon>Spermatophyta</taxon>
        <taxon>Magnoliopsida</taxon>
        <taxon>eudicotyledons</taxon>
        <taxon>Gunneridae</taxon>
        <taxon>Pentapetalae</taxon>
        <taxon>asterids</taxon>
        <taxon>campanulids</taxon>
        <taxon>Asterales</taxon>
        <taxon>Asteraceae</taxon>
        <taxon>Asteroideae</taxon>
        <taxon>Anthemideae</taxon>
        <taxon>Anthemidinae</taxon>
        <taxon>Tanacetum</taxon>
    </lineage>
</organism>